<gene>
    <name evidence="2" type="ORF">E4680_13870</name>
</gene>
<evidence type="ECO:0000259" key="1">
    <source>
        <dbReference type="Pfam" id="PF05272"/>
    </source>
</evidence>
<sequence>FIILAGEHVKSGERYNWVDNGQPIPSLSEHDFVGLCSRIAEAFGVEWSANRRGADAVEVSGEDMDPANPIVAFIRDFHLKPGGRVLPHIMDIICPFADTHTSTGGVSDTSLVSTEKGEPYVKCMHAHCADRSQAEFLTEMGYYDSDAYAEYLRQVSSKLESDDRITYEFRIPRLTRAQVLQGFGIKGLPGLSYYIGKDDESALMNLLCNPPVLGLDIRHDTFTGYVCGYTRRGEEIPYGPALTRAVHAAVEAAMGEDAPGIKTVEKAIDGLQRYRGFDSALQWADGLKWDGVPRVGKFFTDYVPVSASVEHAEAAAWYWWLSAAGRLLNVADGVKADVLITLKGKQGARKSTLVECLAPEIFVTRFKPEVVPTKQSFEDRYRRMRGKLVVEIEDYKGESRNETVQNMEKAFISSRYDSWVEKYLTTETRRVRRCMFMATANRFHLYDPTGSRRHCLLDLKPGKLDTEAVLRVRDQLWA</sequence>
<evidence type="ECO:0000313" key="3">
    <source>
        <dbReference type="Proteomes" id="UP000297890"/>
    </source>
</evidence>
<feature type="non-terminal residue" evidence="2">
    <location>
        <position position="1"/>
    </location>
</feature>
<dbReference type="AlphaFoldDB" id="A0A4Z0F4C3"/>
<dbReference type="InterPro" id="IPR007936">
    <property type="entry name" value="VapE-like_dom"/>
</dbReference>
<dbReference type="Pfam" id="PF05272">
    <property type="entry name" value="VapE-like_dom"/>
    <property type="match status" value="1"/>
</dbReference>
<reference evidence="2 3" key="1">
    <citation type="journal article" date="2019" name="ISME J.">
        <title>Candidatus Macondimonas diazotrophica, a novel gammaproteobacterial genus dominating crude-oil-contaminated coastal sediments.</title>
        <authorList>
            <person name="Karthikeyan S."/>
            <person name="Konstantinidis K."/>
        </authorList>
    </citation>
    <scope>NUCLEOTIDE SEQUENCE [LARGE SCALE GENOMIC DNA]</scope>
    <source>
        <strain evidence="2 3">KTK01</strain>
    </source>
</reference>
<dbReference type="PANTHER" id="PTHR34985:SF1">
    <property type="entry name" value="SLR0554 PROTEIN"/>
    <property type="match status" value="1"/>
</dbReference>
<feature type="non-terminal residue" evidence="2">
    <location>
        <position position="478"/>
    </location>
</feature>
<dbReference type="EMBL" id="SRIO01000061">
    <property type="protein sequence ID" value="TFZ80372.1"/>
    <property type="molecule type" value="Genomic_DNA"/>
</dbReference>
<feature type="domain" description="Virulence-associated protein E-like" evidence="1">
    <location>
        <begin position="286"/>
        <end position="478"/>
    </location>
</feature>
<dbReference type="OrthoDB" id="8477405at2"/>
<accession>A0A4Z0F4C3</accession>
<dbReference type="PANTHER" id="PTHR34985">
    <property type="entry name" value="SLR0554 PROTEIN"/>
    <property type="match status" value="1"/>
</dbReference>
<comment type="caution">
    <text evidence="2">The sequence shown here is derived from an EMBL/GenBank/DDBJ whole genome shotgun (WGS) entry which is preliminary data.</text>
</comment>
<proteinExistence type="predicted"/>
<evidence type="ECO:0000313" key="2">
    <source>
        <dbReference type="EMBL" id="TFZ80372.1"/>
    </source>
</evidence>
<name>A0A4Z0F4C3_9GAMM</name>
<protein>
    <recommendedName>
        <fullName evidence="1">Virulence-associated protein E-like domain-containing protein</fullName>
    </recommendedName>
</protein>
<dbReference type="RefSeq" id="WP_135283019.1">
    <property type="nucleotide sequence ID" value="NZ_SRIO01000061.1"/>
</dbReference>
<dbReference type="Proteomes" id="UP000297890">
    <property type="component" value="Unassembled WGS sequence"/>
</dbReference>
<keyword evidence="3" id="KW-1185">Reference proteome</keyword>
<organism evidence="2 3">
    <name type="scientific">Candidatus Macondimonas diazotrophica</name>
    <dbReference type="NCBI Taxonomy" id="2305248"/>
    <lineage>
        <taxon>Bacteria</taxon>
        <taxon>Pseudomonadati</taxon>
        <taxon>Pseudomonadota</taxon>
        <taxon>Gammaproteobacteria</taxon>
        <taxon>Chromatiales</taxon>
        <taxon>Ectothiorhodospiraceae</taxon>
        <taxon>Candidatus Macondimonas</taxon>
    </lineage>
</organism>